<comment type="caution">
    <text evidence="2">The sequence shown here is derived from an EMBL/GenBank/DDBJ whole genome shotgun (WGS) entry which is preliminary data.</text>
</comment>
<dbReference type="AlphaFoldDB" id="A0A317ER49"/>
<keyword evidence="2" id="KW-0269">Exonuclease</keyword>
<dbReference type="InterPro" id="IPR026360">
    <property type="entry name" value="Xnuc_lig_assoc"/>
</dbReference>
<dbReference type="PANTHER" id="PTHR11203:SF49">
    <property type="entry name" value="BLL1145 PROTEIN"/>
    <property type="match status" value="1"/>
</dbReference>
<organism evidence="2 3">
    <name type="scientific">Pedobacter yonginense</name>
    <dbReference type="NCBI Taxonomy" id="651869"/>
    <lineage>
        <taxon>Bacteria</taxon>
        <taxon>Pseudomonadati</taxon>
        <taxon>Bacteroidota</taxon>
        <taxon>Sphingobacteriia</taxon>
        <taxon>Sphingobacteriales</taxon>
        <taxon>Sphingobacteriaceae</taxon>
        <taxon>Pedobacter</taxon>
    </lineage>
</organism>
<proteinExistence type="predicted"/>
<evidence type="ECO:0000313" key="3">
    <source>
        <dbReference type="Proteomes" id="UP000245379"/>
    </source>
</evidence>
<keyword evidence="2" id="KW-0378">Hydrolase</keyword>
<keyword evidence="2" id="KW-0540">Nuclease</keyword>
<name>A0A317ER49_9SPHI</name>
<dbReference type="InterPro" id="IPR050698">
    <property type="entry name" value="MBL"/>
</dbReference>
<dbReference type="OrthoDB" id="9803916at2"/>
<keyword evidence="3" id="KW-1185">Reference proteome</keyword>
<gene>
    <name evidence="2" type="ORF">DHW03_03710</name>
</gene>
<sequence length="351" mass="39298">MALITFTKRGIYCKQGDFYVDPWWPVDYAVTTHGHSDHVRFGNKYYLCHTLTKPIIKRRISEDLNVETLAYGESIVRNGVNISFFPAGHIIGSSQVRLEYKGEICVISGDYKIEDDGISDVFEPVKCHSFVSESTFGLPVYKWQKQDVVFNGIKNWVGDNINQQKTSVLIAYSLGKAQRLIKNLAGDVPIYVHNSIANLNEVIICAGVNLPETIRITPETTKEQLQKGIVIVPPAMRDSRWIKNLSHPVTGICSGWMQVRAHRRWQSADAGFALSDHADWPGLMEAITATGAEKVYVTHGFTAAFSRFLNDNGIEASEVTTKFGQEDDEENKVDLADTQDANVDIKNQKAE</sequence>
<dbReference type="GO" id="GO:0004527">
    <property type="term" value="F:exonuclease activity"/>
    <property type="evidence" value="ECO:0007669"/>
    <property type="project" value="UniProtKB-KW"/>
</dbReference>
<dbReference type="NCBIfam" id="TIGR04122">
    <property type="entry name" value="Xnuc_lig_assoc"/>
    <property type="match status" value="1"/>
</dbReference>
<evidence type="ECO:0000313" key="2">
    <source>
        <dbReference type="EMBL" id="PWS28952.1"/>
    </source>
</evidence>
<evidence type="ECO:0000256" key="1">
    <source>
        <dbReference type="SAM" id="MobiDB-lite"/>
    </source>
</evidence>
<dbReference type="PANTHER" id="PTHR11203">
    <property type="entry name" value="CLEAVAGE AND POLYADENYLATION SPECIFICITY FACTOR FAMILY MEMBER"/>
    <property type="match status" value="1"/>
</dbReference>
<dbReference type="GO" id="GO:0016874">
    <property type="term" value="F:ligase activity"/>
    <property type="evidence" value="ECO:0007669"/>
    <property type="project" value="UniProtKB-KW"/>
</dbReference>
<protein>
    <submittedName>
        <fullName evidence="2">Ligase-associated DNA damage response exonuclease</fullName>
    </submittedName>
</protein>
<dbReference type="EMBL" id="QGNZ01000001">
    <property type="protein sequence ID" value="PWS28952.1"/>
    <property type="molecule type" value="Genomic_DNA"/>
</dbReference>
<accession>A0A317ER49</accession>
<feature type="region of interest" description="Disordered" evidence="1">
    <location>
        <begin position="322"/>
        <end position="351"/>
    </location>
</feature>
<dbReference type="GO" id="GO:0004521">
    <property type="term" value="F:RNA endonuclease activity"/>
    <property type="evidence" value="ECO:0007669"/>
    <property type="project" value="TreeGrafter"/>
</dbReference>
<dbReference type="SUPFAM" id="SSF56281">
    <property type="entry name" value="Metallo-hydrolase/oxidoreductase"/>
    <property type="match status" value="1"/>
</dbReference>
<reference evidence="2 3" key="1">
    <citation type="submission" date="2018-05" db="EMBL/GenBank/DDBJ databases">
        <title>Pedobacter paludis sp. nov., isolated from wetland soil.</title>
        <authorList>
            <person name="Zhang Y."/>
            <person name="Wang G."/>
        </authorList>
    </citation>
    <scope>NUCLEOTIDE SEQUENCE [LARGE SCALE GENOMIC DNA]</scope>
    <source>
        <strain evidence="2 3">KCTC22721</strain>
    </source>
</reference>
<dbReference type="Gene3D" id="3.60.15.10">
    <property type="entry name" value="Ribonuclease Z/Hydroxyacylglutathione hydrolase-like"/>
    <property type="match status" value="1"/>
</dbReference>
<dbReference type="Proteomes" id="UP000245379">
    <property type="component" value="Unassembled WGS sequence"/>
</dbReference>
<dbReference type="RefSeq" id="WP_109924381.1">
    <property type="nucleotide sequence ID" value="NZ_QGNZ01000001.1"/>
</dbReference>
<dbReference type="InterPro" id="IPR036866">
    <property type="entry name" value="RibonucZ/Hydroxyglut_hydro"/>
</dbReference>
<keyword evidence="2" id="KW-0436">Ligase</keyword>